<sequence>MCLIEFDGEQHFKPVHHFGGEENYQLTQKRDEIKNKYCQDNNLELIRIPYYETEVELFLDKFLSHNPKDDDKVDASKTLFNLVLA</sequence>
<evidence type="ECO:0008006" key="3">
    <source>
        <dbReference type="Google" id="ProtNLM"/>
    </source>
</evidence>
<protein>
    <recommendedName>
        <fullName evidence="3">DUF2726 domain-containing protein</fullName>
    </recommendedName>
</protein>
<organism evidence="1 2">
    <name type="scientific">Aciduricibacillus chroicocephali</name>
    <dbReference type="NCBI Taxonomy" id="3054939"/>
    <lineage>
        <taxon>Bacteria</taxon>
        <taxon>Bacillati</taxon>
        <taxon>Bacillota</taxon>
        <taxon>Bacilli</taxon>
        <taxon>Bacillales</taxon>
        <taxon>Bacillaceae</taxon>
        <taxon>Aciduricibacillus</taxon>
    </lineage>
</organism>
<name>A0ABY9KYY1_9BACI</name>
<dbReference type="Proteomes" id="UP001180087">
    <property type="component" value="Chromosome"/>
</dbReference>
<dbReference type="RefSeq" id="WP_348029642.1">
    <property type="nucleotide sequence ID" value="NZ_CP129113.1"/>
</dbReference>
<proteinExistence type="predicted"/>
<gene>
    <name evidence="1" type="ORF">QR721_06510</name>
</gene>
<reference evidence="1" key="1">
    <citation type="submission" date="2023-06" db="EMBL/GenBank/DDBJ databases">
        <title>A Treasure from Seagulls: Isolation and Description of Aciduricobacillus qingdaonensis gen. nov., sp. nov., a Rare Obligately Uric Acid-utilizing Member in the Family Bacillaceae.</title>
        <authorList>
            <person name="Liu W."/>
            <person name="Wang B."/>
        </authorList>
    </citation>
    <scope>NUCLEOTIDE SEQUENCE</scope>
    <source>
        <strain evidence="1">44XB</strain>
    </source>
</reference>
<evidence type="ECO:0000313" key="1">
    <source>
        <dbReference type="EMBL" id="WLV25849.1"/>
    </source>
</evidence>
<dbReference type="EMBL" id="CP129113">
    <property type="protein sequence ID" value="WLV25849.1"/>
    <property type="molecule type" value="Genomic_DNA"/>
</dbReference>
<dbReference type="Gene3D" id="3.40.960.10">
    <property type="entry name" value="VSR Endonuclease"/>
    <property type="match status" value="1"/>
</dbReference>
<accession>A0ABY9KYY1</accession>
<evidence type="ECO:0000313" key="2">
    <source>
        <dbReference type="Proteomes" id="UP001180087"/>
    </source>
</evidence>
<keyword evidence="2" id="KW-1185">Reference proteome</keyword>